<dbReference type="SUPFAM" id="SSF52540">
    <property type="entry name" value="P-loop containing nucleoside triphosphate hydrolases"/>
    <property type="match status" value="1"/>
</dbReference>
<feature type="coiled-coil region" evidence="6">
    <location>
        <begin position="499"/>
        <end position="533"/>
    </location>
</feature>
<dbReference type="Pfam" id="PF24798">
    <property type="entry name" value="Ig-CFAP74_4th"/>
    <property type="match status" value="1"/>
</dbReference>
<dbReference type="PANTHER" id="PTHR23053:SF0">
    <property type="entry name" value="HYDROCEPHALUS-INDUCING PROTEIN HOMOLOG"/>
    <property type="match status" value="1"/>
</dbReference>
<feature type="region of interest" description="Disordered" evidence="7">
    <location>
        <begin position="3011"/>
        <end position="3049"/>
    </location>
</feature>
<keyword evidence="8" id="KW-0472">Membrane</keyword>
<keyword evidence="11" id="KW-1185">Reference proteome</keyword>
<evidence type="ECO:0000256" key="3">
    <source>
        <dbReference type="ARBA" id="ARBA00022490"/>
    </source>
</evidence>
<dbReference type="InterPro" id="IPR027417">
    <property type="entry name" value="P-loop_NTPase"/>
</dbReference>
<feature type="compositionally biased region" description="Low complexity" evidence="7">
    <location>
        <begin position="2458"/>
        <end position="2477"/>
    </location>
</feature>
<reference evidence="10 11" key="1">
    <citation type="submission" date="2011-07" db="EMBL/GenBank/DDBJ databases">
        <authorList>
            <person name="Coyne R."/>
            <person name="Brami D."/>
            <person name="Johnson J."/>
            <person name="Hostetler J."/>
            <person name="Hannick L."/>
            <person name="Clark T."/>
            <person name="Cassidy-Hanley D."/>
            <person name="Inman J."/>
        </authorList>
    </citation>
    <scope>NUCLEOTIDE SEQUENCE [LARGE SCALE GENOMIC DNA]</scope>
    <source>
        <strain evidence="10 11">G5</strain>
    </source>
</reference>
<dbReference type="Pfam" id="PF24507">
    <property type="entry name" value="Ig_CFAP65_4th"/>
    <property type="match status" value="1"/>
</dbReference>
<keyword evidence="6" id="KW-0175">Coiled coil</keyword>
<feature type="coiled-coil region" evidence="6">
    <location>
        <begin position="1952"/>
        <end position="1993"/>
    </location>
</feature>
<feature type="domain" description="MSP" evidence="9">
    <location>
        <begin position="864"/>
        <end position="1001"/>
    </location>
</feature>
<feature type="transmembrane region" description="Helical" evidence="8">
    <location>
        <begin position="126"/>
        <end position="146"/>
    </location>
</feature>
<keyword evidence="5" id="KW-0966">Cell projection</keyword>
<name>G0R1C3_ICHMU</name>
<dbReference type="InterPro" id="IPR053879">
    <property type="entry name" value="HYDIN_VesB_CFA65-like_Ig"/>
</dbReference>
<dbReference type="InterPro" id="IPR013783">
    <property type="entry name" value="Ig-like_fold"/>
</dbReference>
<feature type="compositionally biased region" description="Low complexity" evidence="7">
    <location>
        <begin position="2239"/>
        <end position="2252"/>
    </location>
</feature>
<dbReference type="Pfam" id="PF22544">
    <property type="entry name" value="HYDIN_VesB_CFA65-like_Ig"/>
    <property type="match status" value="5"/>
</dbReference>
<gene>
    <name evidence="10" type="ORF">IMG5_169530</name>
</gene>
<keyword evidence="8" id="KW-1133">Transmembrane helix</keyword>
<evidence type="ECO:0000256" key="7">
    <source>
        <dbReference type="SAM" id="MobiDB-lite"/>
    </source>
</evidence>
<protein>
    <recommendedName>
        <fullName evidence="9">MSP domain-containing protein</fullName>
    </recommendedName>
</protein>
<dbReference type="Gene3D" id="2.60.40.10">
    <property type="entry name" value="Immunoglobulins"/>
    <property type="match status" value="21"/>
</dbReference>
<evidence type="ECO:0000259" key="9">
    <source>
        <dbReference type="PROSITE" id="PS50202"/>
    </source>
</evidence>
<feature type="compositionally biased region" description="Basic and acidic residues" evidence="7">
    <location>
        <begin position="3022"/>
        <end position="3041"/>
    </location>
</feature>
<dbReference type="InterPro" id="IPR000535">
    <property type="entry name" value="MSP_dom"/>
</dbReference>
<feature type="non-terminal residue" evidence="10">
    <location>
        <position position="1"/>
    </location>
</feature>
<keyword evidence="8" id="KW-0812">Transmembrane</keyword>
<dbReference type="InterPro" id="IPR056310">
    <property type="entry name" value="Ig-CFAP74_4th"/>
</dbReference>
<dbReference type="InterPro" id="IPR033305">
    <property type="entry name" value="Hydin-like"/>
</dbReference>
<feature type="compositionally biased region" description="Low complexity" evidence="7">
    <location>
        <begin position="2215"/>
        <end position="2228"/>
    </location>
</feature>
<feature type="compositionally biased region" description="Basic and acidic residues" evidence="7">
    <location>
        <begin position="2446"/>
        <end position="2457"/>
    </location>
</feature>
<evidence type="ECO:0000256" key="6">
    <source>
        <dbReference type="SAM" id="Coils"/>
    </source>
</evidence>
<feature type="region of interest" description="Disordered" evidence="7">
    <location>
        <begin position="2445"/>
        <end position="2477"/>
    </location>
</feature>
<dbReference type="InParanoid" id="G0R1C3"/>
<proteinExistence type="predicted"/>
<evidence type="ECO:0000313" key="11">
    <source>
        <dbReference type="Proteomes" id="UP000008983"/>
    </source>
</evidence>
<dbReference type="EMBL" id="GL984212">
    <property type="protein sequence ID" value="EGR28756.1"/>
    <property type="molecule type" value="Genomic_DNA"/>
</dbReference>
<dbReference type="Gene3D" id="3.40.50.300">
    <property type="entry name" value="P-loop containing nucleotide triphosphate hydrolases"/>
    <property type="match status" value="1"/>
</dbReference>
<dbReference type="GO" id="GO:1904158">
    <property type="term" value="P:axonemal central apparatus assembly"/>
    <property type="evidence" value="ECO:0007669"/>
    <property type="project" value="TreeGrafter"/>
</dbReference>
<evidence type="ECO:0000256" key="2">
    <source>
        <dbReference type="ARBA" id="ARBA00004496"/>
    </source>
</evidence>
<feature type="region of interest" description="Disordered" evidence="7">
    <location>
        <begin position="3508"/>
        <end position="3550"/>
    </location>
</feature>
<sequence length="4916" mass="568748">LDIKDNMDMNFQNLKSEKMEDLDMQIIQITEVINQQEKKFLLMILQQNKSKKQLMKVKYQKKMIKIGLVQIRLEDKNQKLSQEKSIQAFQQFKQQFIFILIILQQTSKIGSLIDIKETKDADGLSVFFYLVQVNSILLYLILLFFYQKRIQNNWFFRLQVYILEKKKMQQSFGKGNIQNIQHLAKAAQKVPAKLTPSELVQKLLSGNILEDFYKKPQIKKFLNLADYSIYTNTDIPIDEPLFEPIPHLIQFTDYEPLQLKEKIFRLRNKDKVARRVKILQPDSRLFQVIPVTQNTSSQYSKNKAQQQYDQQTYVGNKIAPGMEACFVIKFSPEAKIDYQYELVVVTEREQFIVPIYAIGKRAMIDFPDELDFGNCPVKYITEKPIIIRNLGEKTTKWFLNLPQDFQADKKEGVLEYGKNEQIVMKFFPKETKPYKSEAVLKYDNLQAFIPIYGVAQNHLVYLSKNLVEMDESYIGLLSQATVQIINKSEVKVDFEWRAFVTEKEEQEKKNRLKEQLQQEEAEEKMLLKEIVNNEVNNGDYEVENNINSEEEDDEEDRDEKAIIQKRQKKAELTLARKYRDIRKAIEDDLLLFQDDIFSIEPIQGQIWANSEMTITLTFKPKGSHTYKCPAYCNISCIQDRLSLQLQGVGIGPQASLNQNEINLGDPFVNEVINVVIMIENEGEIECKYELLPNERHFGKMFKFMPEMSTLKVGEKQEIRVQFKSSKPGEFKETFRWRLEGSVNFLSALFIGHIRAPQFEFDREVIDFGKVSFNFPQEQTLKLINKSTVPFDYNLRIPGDGKMKEKEFHIEKANRTIAPGETIDINIVFTPRYTKKYEMVLTIDIEGVAQDMKCLTIKAESEVPQVELKPKDRLDFGEIFLKHRDIQVVQLINNSNLQAKFEVQEQKVESKILASYEVEPSSGIIKPGEVFTIQVKLVTNRLGDITLPLAIVIIGSNNNLPQIINIIAQSVGPKVLVGEQLREIDFGNVQVLQEYSQKITITNRSKIEADYRAFTKNKVSIFKPIQKYGILKPEESMDVEIICCADDSIKFQDMLHFVIKDGMDIDVVLKAKGVGSTIFCKDDITNVNFKTLYTHHAEYQEIFVENKGRKPQKLTWQRKIEKKKFFPIDEKSQLLKSKMENTSQNQQQPQEENHLFNIAPESVTLPAKHGIMFQFRAYAVKTGKFQEQFILNSVIGNDRKSHQLYQTTIEGEFIRPTLKFNEKKIYFKYIWEKNVPFMQISKDLEITCISILKTNFMLKTIPPFSINKEKVQLSYGEKEIIRVDFDPGYKVDRVSGEQLGKLTITHQDHPHKDTIDLVGEVCFPNIKLEQTSINFGAILNETSKKMLVNMQNTSEMSLYYDWTFLEDELKYNKQDGILTIPINEVFDILPLSGYLEAGETQQVEFVYNAYAGQKFQTTAVCHVEGGPKYEVVLIGDSSLIVYKLSIQQIDFGDVRFCDWVTKDFLIENNGKVTFEYKILLDNVKRKNFVECSSLQGRILGGEKQKISVRICPAMPSEFKEIIQVQIGYFEPENIVLTAKAFYSAILVNLDKHQTEQYIAKYQEEFEKKKNEREAQLKRAQLIAKAQEKTHSNSFSQIKSIEQIENEIIKELDRQLYCQLIQEALEQQYLNNLISEQPIINKTILDKQPCVESKLYERITLNTFICDFGNVVINSPKSKTIKIVNASSQPIELLFDTKLARLNGFTMPERPPKIPGNSDLQIKVSYIVKNKVQYGKNKCLVPFEVKNGAHYALELISNITIPEITLDNNQEDMVDFGKVICGQRKTIYLRFVNLKEIPCIWSLNTRPDISQNSKKEDQKFIINPSNGIIASGQKQIVQLSFAPSAEKNYQWKFTINIQENPKNFVINMIGSGVQVNLDINNSVCIGPVLPYDQFAYQIVEIKNNTQYETELYSLDFDKMYLNDEEILQNYENFDNQDTVFEQIRQPGGLFWENIKESVEKKKKANQIKQKIEQNENLTEQERENLQKEYEKLTQVEKINEYPEKVEDINLHHIIVLGHTSCGKTQSVKFIAQEYRKYIFDLDECIKFCIQKQTEGGLLAEQYLNEKQLELENINNEREKLKKKAGKKAPELENKWGPVNEAQFLYLPEDIFVQCIKDRMKERDCNAGIIFDGLQTKYSSSQLFTLKVLMNAFGNQKIQMLVFQPQVDDEGLEIWKLIEWPGMQDLIKNEENVQIRDQASSINTKKTNNNNENKKNNNNENINKKQQQQQKKVSKQKVHINQKSNQQQDHQQQLQYKKEEELQEDEQDLFDIFLPKPYNTQEEKEKDLKILNELIKLFQNKYTEKIEHPINLYPVFEEGKKEEKKPIKKDAKGKPIIEEEPEIPQQVPIDYTQTLMKGPREITYIPFHFNIQQLQKTCLELVQPPIYPDVNTLPIPEPIFHQILTKPTRNILKKKTEIEKSSTIKYFQILTPINKMFKQQHIQLQEEEQIQHEETSKLSEEIQIQNQQQQQTQQQQSLNTSTLKREKSFLGYSSQTNNNNITQITQPNIEFKPQDLTDKPTRWIIPANQTLLLVIRFFTKSVGTYEGKLEFENFYSNKRYVINIKGIADFPTISQLSKNIYWQIKKNRPPNPPESYLQKYYIQNENIFDFGPLLIGKNPEKRNEIRNINSCTFRISNQGKFDTQLQFQLMSSIKDQNDPEYKKGIFWIEPEILFIAKNDVPQEIRVWAIPEQPIKYKEDIIIMIQDNPLPVILPLQCTGSKPYVTIEEGDPIKFERLLLNQQAKKQIRIKNNGQIPCIWKITGINQLPEEFSFTNTEGELKPCQESIIYVNFKAIKQEKFSHQINLEVQDCEGLDIKQETKSILVEAEAFDISVELKFPENNQENMLDFGAVRVSDVKDCLFSVKNIGLYQVQFCFVMKKKIFKENFKIEPMKVSLQPGQEKQIMVRFMSQNEIKLNTNNSTTDIIMEILEGKTLELYKPVPINVKVNAVFSKYTILPLKNINFGPIQFNDSKTLSFEIKNEGLFEYNYTIFNYYDEDFRKQLLDEQNKEKEARLQAALASTGTENKDPKKNAKKEAPKQDKKGKGGKNQGIEGQLKIGQWTINNSKGTIPSDSSAIIEVQFTGNSQRLYVQKIAIDITCRDPEDQPKGILYELIGESCIPGINCENFETIFEEQIIVASQNQNQNITSMINSNVFFYEEKTFFFGTLVPSQHPDGICEKFKIINPNKIPCNVKFDVRKRNPNSTEPFAFEIAQKQAKIYPHEHTYVKILFKPTIMAQYNGIFEAIVENGEQNPRTHKLIFDLRGEGAMPTIKLEKPKEWFNDSTPLLKFPKVRIDKSCVLPIVLKNDGKIAATVKWDLVMNENFKFQDQLSYTLTHKTYKSFNIEFKPKQAGVKQWQIAMQTLMNPYEITRFMIQGEGFYEDIVFENLPNEAEEEINFNDQIIGKKTQVGFQIKSNKNVPIKFTWNTQGNEDFSFIPKTGHIPALGSKFINIIYKANKTVTYKNIPLILETKQIKQNSDKFIDWDDSMTNIKYVTQKEYEWWIKKKKEEEELRKQEEEENKLKKPGKKADKKPLKKLQEESDKEDKPPAPLPGEIANIQFEEPIQEPECQIIEKTETNVTLKTSAISDYAKYEVDTREIFFKPTLIYTSRTHTFKVKNTSLINIKYSCKIISHINDIGQIDSGFFYVTPKQGILAPNCDEQFTVKFSPTEVEENNERFVIITIENLDQIIQPLVIQLNGEAERPVCHFELQPNKYREKKQDLDQSYSIIEFESLGTRVKNTKKFYVVNPTSVGYEFEWKKLEEYKLPAGANTLNDTFFRCLTQKGVILSGKKFEMVFEYTPDIVGTHESYWYFEISSQKITQNFLIVGSVIEPNVFFDVGKVNFGPLLLGGKNNETVKIINIENVPMFFSFERDTIKGDPEYADSLQVSPIQGTINANSDINIEICFTPKVETSFNYNLLCNVKRKSRPISLNVKGIGYILHHSVSLQQIPGTILDHTQAHLLNLGDIYVNEKRSKIIQVENSGEFNFDFSIKKSQQHLQYIQIIPENGTVKQNDKFLIEVKFAPLQEIKLNNKTSFMLQISSGPSYQFILQGTARKPGVELSFFSYDFGPQYVLKQPLPITVYLEMRNRDQSAMSVETAFEKTNYLDVILPPGQVILPLQTETLKDKKGIIQVHENNILKIPIILTPRESKKYEETITFDINGLHKIDVKIQGEGIPLKLELENTQDQNIDFGVARVGSDNQKVVRVLNLSKKPINITFDLNDQLKEFQKNFIYLFPSEEEFQIPSKGYKDVEILFHPQTRLHQFKQELFYKIVDNQEQRKLLNINGACHGVEIKLTEENIGFGVVVINSKKQKTLTVSNMGDIGAKFEWDFSYCSKYFTINPIKGFLPPHEDSVFTIIFHPDVVDNDIRFTKVRCDIEGSQPLYINLLGKCIAQPIEQILDIKFTAMVRSQAKQKVTIKNPIAEACRIKVLINANNPSYTGYFYGKEILEIPANGSADYEIIYSPLTMTSNPEIPQIKQSCHESTLFFPLPDGNAILYNLFGYSTPPAPIQTFDIVTKAKSTYMQIIPIKNWLKQTQRFAVEWKMENQDPTILINGANTYDVAGDSVKEYKLSIFCLKQTSSKITIQYKNVTTFEFLTYKINLTVQPPDFAQKIEMSAIVRETISKLITVINPLSFPIDVKKEMFIVENDNVYINPPSFTIPPNSEFGFEIVFRPLLIKEEQSKVTLNSPELGQFVYLLQLKGVAQSQIQRNVTLKASLGSDITQTFKFTNFCKKQTTYICRVDKIGAKVQNPVDPKAKLPPVQVDFSVEQPTILAPPAETLEGNEVSLNIKFEPSMLGETSAILYITSAEGGEYNCMLYGISYAPQPKGPYKIGGAKSAPIEFKNPFFEPFEFSLRIDNPNFSCSVKNPVKIDGKKNLSINIAYKFQQGTSTNGRLIIQMEKSDYPPWVFYLQGE</sequence>
<dbReference type="OrthoDB" id="442692at2759"/>
<accession>G0R1C3</accession>
<feature type="compositionally biased region" description="Low complexity" evidence="7">
    <location>
        <begin position="2198"/>
        <end position="2208"/>
    </location>
</feature>
<dbReference type="Proteomes" id="UP000008983">
    <property type="component" value="Unassembled WGS sequence"/>
</dbReference>
<keyword evidence="4" id="KW-0969">Cilium</keyword>
<evidence type="ECO:0000256" key="8">
    <source>
        <dbReference type="SAM" id="Phobius"/>
    </source>
</evidence>
<feature type="region of interest" description="Disordered" evidence="7">
    <location>
        <begin position="2194"/>
        <end position="2254"/>
    </location>
</feature>
<dbReference type="InterPro" id="IPR058536">
    <property type="entry name" value="Ig_CFAP65_4th"/>
</dbReference>
<keyword evidence="3" id="KW-0963">Cytoplasm</keyword>
<evidence type="ECO:0000256" key="4">
    <source>
        <dbReference type="ARBA" id="ARBA00023069"/>
    </source>
</evidence>
<dbReference type="OMA" id="PCEWFVQ"/>
<organism evidence="10 11">
    <name type="scientific">Ichthyophthirius multifiliis</name>
    <name type="common">White spot disease agent</name>
    <name type="synonym">Ich</name>
    <dbReference type="NCBI Taxonomy" id="5932"/>
    <lineage>
        <taxon>Eukaryota</taxon>
        <taxon>Sar</taxon>
        <taxon>Alveolata</taxon>
        <taxon>Ciliophora</taxon>
        <taxon>Intramacronucleata</taxon>
        <taxon>Oligohymenophorea</taxon>
        <taxon>Hymenostomatida</taxon>
        <taxon>Ophryoglenina</taxon>
        <taxon>Ichthyophthirius</taxon>
    </lineage>
</organism>
<dbReference type="RefSeq" id="XP_004029992.1">
    <property type="nucleotide sequence ID" value="XM_004029944.1"/>
</dbReference>
<dbReference type="GeneID" id="14904826"/>
<evidence type="ECO:0000313" key="10">
    <source>
        <dbReference type="EMBL" id="EGR28756.1"/>
    </source>
</evidence>
<evidence type="ECO:0000256" key="1">
    <source>
        <dbReference type="ARBA" id="ARBA00004138"/>
    </source>
</evidence>
<comment type="subcellular location">
    <subcellularLocation>
        <location evidence="1">Cell projection</location>
        <location evidence="1">Cilium</location>
    </subcellularLocation>
    <subcellularLocation>
        <location evidence="2">Cytoplasm</location>
    </subcellularLocation>
</comment>
<dbReference type="eggNOG" id="ENOG502QQ4F">
    <property type="taxonomic scope" value="Eukaryota"/>
</dbReference>
<dbReference type="STRING" id="857967.G0R1C3"/>
<evidence type="ECO:0000256" key="5">
    <source>
        <dbReference type="ARBA" id="ARBA00023273"/>
    </source>
</evidence>
<dbReference type="PROSITE" id="PS50202">
    <property type="entry name" value="MSP"/>
    <property type="match status" value="1"/>
</dbReference>
<feature type="coiled-coil region" evidence="6">
    <location>
        <begin position="1550"/>
        <end position="1581"/>
    </location>
</feature>
<feature type="compositionally biased region" description="Basic and acidic residues" evidence="7">
    <location>
        <begin position="3508"/>
        <end position="3545"/>
    </location>
</feature>
<dbReference type="GO" id="GO:0005930">
    <property type="term" value="C:axoneme"/>
    <property type="evidence" value="ECO:0007669"/>
    <property type="project" value="TreeGrafter"/>
</dbReference>
<dbReference type="PANTHER" id="PTHR23053">
    <property type="entry name" value="DLEC1 DELETED IN LUNG AND ESOPHAGEAL CANCER 1"/>
    <property type="match status" value="1"/>
</dbReference>
<dbReference type="GO" id="GO:0003341">
    <property type="term" value="P:cilium movement"/>
    <property type="evidence" value="ECO:0007669"/>
    <property type="project" value="TreeGrafter"/>
</dbReference>